<dbReference type="Proteomes" id="UP000704467">
    <property type="component" value="Unassembled WGS sequence"/>
</dbReference>
<proteinExistence type="predicted"/>
<evidence type="ECO:0000313" key="2">
    <source>
        <dbReference type="EMBL" id="NKC04961.1"/>
    </source>
</evidence>
<dbReference type="RefSeq" id="WP_138784430.1">
    <property type="nucleotide sequence ID" value="NZ_JBHEEQ010000001.1"/>
</dbReference>
<evidence type="ECO:0000256" key="1">
    <source>
        <dbReference type="SAM" id="MobiDB-lite"/>
    </source>
</evidence>
<gene>
    <name evidence="2" type="ORF">HED55_22680</name>
</gene>
<protein>
    <submittedName>
        <fullName evidence="2">Uncharacterized protein</fullName>
    </submittedName>
</protein>
<name>A0ABX1DQX2_9HYPH</name>
<keyword evidence="3" id="KW-1185">Reference proteome</keyword>
<comment type="caution">
    <text evidence="2">The sequence shown here is derived from an EMBL/GenBank/DDBJ whole genome shotgun (WGS) entry which is preliminary data.</text>
</comment>
<accession>A0ABX1DQX2</accession>
<sequence length="315" mass="33844">MSGVDLTVEGNTHLGAGKIISESGDLKLDTGTLTHEDFSGSKKYEGFDIQANIDLTPKDADGNKEQQPDQTSQPRITAEGTYQLDDTRQQVRATVGPGEIIIRDKDKQADLEASGQTEDLAALNREPKKAYEITKDKHVEIEYYLSDTSVKAALEAGAEVTQVLGQVLDRMLANGDLSPQERADARKLEPYMKDPKVIAGLRDCTGHASSNFSPFSWIVPSAHANAATCTAIATDGTVKSAKQPNVNTNVTADQFKNNLISNGYKVVSSGTSKNGSFTVLSKGTSRYTIYTRSSTSGNGAQYVGPDGKTVKFSLK</sequence>
<organism evidence="2 3">
    <name type="scientific">Brucella haematophila</name>
    <dbReference type="NCBI Taxonomy" id="419474"/>
    <lineage>
        <taxon>Bacteria</taxon>
        <taxon>Pseudomonadati</taxon>
        <taxon>Pseudomonadota</taxon>
        <taxon>Alphaproteobacteria</taxon>
        <taxon>Hyphomicrobiales</taxon>
        <taxon>Brucellaceae</taxon>
        <taxon>Brucella/Ochrobactrum group</taxon>
        <taxon>Brucella</taxon>
    </lineage>
</organism>
<dbReference type="EMBL" id="JAAVLN010000003">
    <property type="protein sequence ID" value="NKC04961.1"/>
    <property type="molecule type" value="Genomic_DNA"/>
</dbReference>
<feature type="region of interest" description="Disordered" evidence="1">
    <location>
        <begin position="55"/>
        <end position="75"/>
    </location>
</feature>
<reference evidence="2 3" key="1">
    <citation type="submission" date="2020-03" db="EMBL/GenBank/DDBJ databases">
        <title>Whole genome sequencing of clinical and environmental type strains of Ochrobactrum.</title>
        <authorList>
            <person name="Dharne M."/>
        </authorList>
    </citation>
    <scope>NUCLEOTIDE SEQUENCE [LARGE SCALE GENOMIC DNA]</scope>
    <source>
        <strain evidence="2 3">CIP 109452</strain>
    </source>
</reference>
<feature type="compositionally biased region" description="Basic and acidic residues" evidence="1">
    <location>
        <begin position="56"/>
        <end position="67"/>
    </location>
</feature>
<evidence type="ECO:0000313" key="3">
    <source>
        <dbReference type="Proteomes" id="UP000704467"/>
    </source>
</evidence>